<dbReference type="InterPro" id="IPR006016">
    <property type="entry name" value="UspA"/>
</dbReference>
<dbReference type="InterPro" id="IPR006015">
    <property type="entry name" value="Universal_stress_UspA"/>
</dbReference>
<dbReference type="InterPro" id="IPR014729">
    <property type="entry name" value="Rossmann-like_a/b/a_fold"/>
</dbReference>
<dbReference type="CDD" id="cd23659">
    <property type="entry name" value="USP_At3g01520-like"/>
    <property type="match status" value="1"/>
</dbReference>
<gene>
    <name evidence="2" type="ORF">HDID_LOCUS3692</name>
</gene>
<dbReference type="PRINTS" id="PR01438">
    <property type="entry name" value="UNVRSLSTRESS"/>
</dbReference>
<evidence type="ECO:0000259" key="1">
    <source>
        <dbReference type="Pfam" id="PF00582"/>
    </source>
</evidence>
<proteinExistence type="predicted"/>
<evidence type="ECO:0000313" key="3">
    <source>
        <dbReference type="Proteomes" id="UP000274504"/>
    </source>
</evidence>
<dbReference type="PANTHER" id="PTHR46989:SF3">
    <property type="entry name" value="USPA DOMAIN-CONTAINING PROTEIN"/>
    <property type="match status" value="1"/>
</dbReference>
<name>A0A0R3SFQ9_HYMDI</name>
<protein>
    <submittedName>
        <fullName evidence="4">Usp domain-containing protein</fullName>
    </submittedName>
</protein>
<reference evidence="4" key="1">
    <citation type="submission" date="2017-02" db="UniProtKB">
        <authorList>
            <consortium name="WormBaseParasite"/>
        </authorList>
    </citation>
    <scope>IDENTIFICATION</scope>
</reference>
<dbReference type="OrthoDB" id="843225at2759"/>
<evidence type="ECO:0000313" key="4">
    <source>
        <dbReference type="WBParaSite" id="HDID_0000369401-mRNA-1"/>
    </source>
</evidence>
<dbReference type="AlphaFoldDB" id="A0A0R3SFQ9"/>
<dbReference type="WBParaSite" id="HDID_0000369401-mRNA-1">
    <property type="protein sequence ID" value="HDID_0000369401-mRNA-1"/>
    <property type="gene ID" value="HDID_0000369401"/>
</dbReference>
<dbReference type="PANTHER" id="PTHR46989">
    <property type="entry name" value="USP DOMAIN-CONTAINING PROTEIN"/>
    <property type="match status" value="1"/>
</dbReference>
<sequence length="167" mass="18617">MGRTILVPIDPSETCKLALKFYTDNLFNKDDTLIFLHVIDPTSKKMVGEEKKEELRDNSVSNITAQRVLDNGKALTHKYLAWGRDVGINVKAFVQSDAKSAVAILNVAREHCVDHIIMASRGLNALGRTFMGSVSNYVVHHSTVPVTVVPCPNEDKPTRGFRRFSLH</sequence>
<dbReference type="EMBL" id="UYSG01001188">
    <property type="protein sequence ID" value="VDL37673.1"/>
    <property type="molecule type" value="Genomic_DNA"/>
</dbReference>
<accession>A0A0R3SFQ9</accession>
<feature type="domain" description="UspA" evidence="1">
    <location>
        <begin position="3"/>
        <end position="150"/>
    </location>
</feature>
<dbReference type="Pfam" id="PF00582">
    <property type="entry name" value="Usp"/>
    <property type="match status" value="1"/>
</dbReference>
<evidence type="ECO:0000313" key="2">
    <source>
        <dbReference type="EMBL" id="VDL37673.1"/>
    </source>
</evidence>
<dbReference type="Proteomes" id="UP000274504">
    <property type="component" value="Unassembled WGS sequence"/>
</dbReference>
<organism evidence="4">
    <name type="scientific">Hymenolepis diminuta</name>
    <name type="common">Rat tapeworm</name>
    <dbReference type="NCBI Taxonomy" id="6216"/>
    <lineage>
        <taxon>Eukaryota</taxon>
        <taxon>Metazoa</taxon>
        <taxon>Spiralia</taxon>
        <taxon>Lophotrochozoa</taxon>
        <taxon>Platyhelminthes</taxon>
        <taxon>Cestoda</taxon>
        <taxon>Eucestoda</taxon>
        <taxon>Cyclophyllidea</taxon>
        <taxon>Hymenolepididae</taxon>
        <taxon>Hymenolepis</taxon>
    </lineage>
</organism>
<reference evidence="2 3" key="2">
    <citation type="submission" date="2018-11" db="EMBL/GenBank/DDBJ databases">
        <authorList>
            <consortium name="Pathogen Informatics"/>
        </authorList>
    </citation>
    <scope>NUCLEOTIDE SEQUENCE [LARGE SCALE GENOMIC DNA]</scope>
</reference>
<dbReference type="Gene3D" id="3.40.50.620">
    <property type="entry name" value="HUPs"/>
    <property type="match status" value="1"/>
</dbReference>
<dbReference type="SUPFAM" id="SSF52402">
    <property type="entry name" value="Adenine nucleotide alpha hydrolases-like"/>
    <property type="match status" value="1"/>
</dbReference>